<protein>
    <submittedName>
        <fullName evidence="2">Uncharacterized protein</fullName>
    </submittedName>
</protein>
<keyword evidence="1" id="KW-1133">Transmembrane helix</keyword>
<proteinExistence type="predicted"/>
<evidence type="ECO:0000313" key="2">
    <source>
        <dbReference type="EMBL" id="QJQ03650.1"/>
    </source>
</evidence>
<name>A0A6M4A0K2_9BURK</name>
<feature type="transmembrane region" description="Helical" evidence="1">
    <location>
        <begin position="41"/>
        <end position="60"/>
    </location>
</feature>
<gene>
    <name evidence="2" type="ORF">C798_26430</name>
</gene>
<accession>A0A6M4A0K2</accession>
<dbReference type="Proteomes" id="UP000501648">
    <property type="component" value="Chromosome"/>
</dbReference>
<sequence>MEKTMKKIPRKWREPALIFILGLLVTVKSHGRPGLLDIDDLEQMALVLTVCVLVFLFRHWQETRQRP</sequence>
<keyword evidence="1" id="KW-0472">Membrane</keyword>
<reference evidence="2 3" key="1">
    <citation type="journal article" date="2012" name="J. Bacteriol.">
        <title>Genome sequence of the pathogenic Herbaspirillum seropedicae strain Os34, isolated from rice roots.</title>
        <authorList>
            <person name="Ye W."/>
            <person name="Ye S."/>
            <person name="Liu J."/>
            <person name="Chang S."/>
            <person name="Chen M."/>
            <person name="Zhu B."/>
            <person name="Guo L."/>
            <person name="An Q."/>
        </authorList>
    </citation>
    <scope>NUCLEOTIDE SEQUENCE [LARGE SCALE GENOMIC DNA]</scope>
    <source>
        <strain evidence="2 3">Os34</strain>
    </source>
</reference>
<evidence type="ECO:0000256" key="1">
    <source>
        <dbReference type="SAM" id="Phobius"/>
    </source>
</evidence>
<dbReference type="EMBL" id="CP008956">
    <property type="protein sequence ID" value="QJQ03650.1"/>
    <property type="molecule type" value="Genomic_DNA"/>
</dbReference>
<keyword evidence="1" id="KW-0812">Transmembrane</keyword>
<dbReference type="AlphaFoldDB" id="A0A6M4A0K2"/>
<organism evidence="2 3">
    <name type="scientific">Herbaspirillum rubrisubalbicans Os34</name>
    <dbReference type="NCBI Taxonomy" id="1235827"/>
    <lineage>
        <taxon>Bacteria</taxon>
        <taxon>Pseudomonadati</taxon>
        <taxon>Pseudomonadota</taxon>
        <taxon>Betaproteobacteria</taxon>
        <taxon>Burkholderiales</taxon>
        <taxon>Oxalobacteraceae</taxon>
        <taxon>Herbaspirillum</taxon>
    </lineage>
</organism>
<evidence type="ECO:0000313" key="3">
    <source>
        <dbReference type="Proteomes" id="UP000501648"/>
    </source>
</evidence>